<proteinExistence type="predicted"/>
<evidence type="ECO:0000256" key="3">
    <source>
        <dbReference type="ARBA" id="ARBA00022723"/>
    </source>
</evidence>
<dbReference type="InterPro" id="IPR004852">
    <property type="entry name" value="Di-haem_cyt_c_peroxidsae"/>
</dbReference>
<dbReference type="PANTHER" id="PTHR30600">
    <property type="entry name" value="CYTOCHROME C PEROXIDASE-RELATED"/>
    <property type="match status" value="1"/>
</dbReference>
<feature type="binding site" description="covalent" evidence="8">
    <location>
        <position position="226"/>
    </location>
    <ligand>
        <name>heme c</name>
        <dbReference type="ChEBI" id="CHEBI:61717"/>
        <label>2</label>
    </ligand>
</feature>
<feature type="domain" description="Cytochrome c" evidence="10">
    <location>
        <begin position="31"/>
        <end position="152"/>
    </location>
</feature>
<evidence type="ECO:0000256" key="8">
    <source>
        <dbReference type="PIRSR" id="PIRSR000294-1"/>
    </source>
</evidence>
<accession>A0A367VEV3</accession>
<evidence type="ECO:0000256" key="2">
    <source>
        <dbReference type="ARBA" id="ARBA00022617"/>
    </source>
</evidence>
<dbReference type="GO" id="GO:0046872">
    <property type="term" value="F:metal ion binding"/>
    <property type="evidence" value="ECO:0007669"/>
    <property type="project" value="UniProtKB-KW"/>
</dbReference>
<keyword evidence="7 9" id="KW-0408">Iron</keyword>
<feature type="binding site" description="covalent" evidence="8">
    <location>
        <position position="229"/>
    </location>
    <ligand>
        <name>heme c</name>
        <dbReference type="ChEBI" id="CHEBI:61717"/>
        <label>2</label>
    </ligand>
</feature>
<keyword evidence="6" id="KW-0560">Oxidoreductase</keyword>
<evidence type="ECO:0000256" key="1">
    <source>
        <dbReference type="ARBA" id="ARBA00004418"/>
    </source>
</evidence>
<dbReference type="GO" id="GO:0042597">
    <property type="term" value="C:periplasmic space"/>
    <property type="evidence" value="ECO:0007669"/>
    <property type="project" value="UniProtKB-SubCell"/>
</dbReference>
<dbReference type="Pfam" id="PF03150">
    <property type="entry name" value="CCP_MauG"/>
    <property type="match status" value="1"/>
</dbReference>
<dbReference type="SUPFAM" id="SSF46626">
    <property type="entry name" value="Cytochrome c"/>
    <property type="match status" value="2"/>
</dbReference>
<protein>
    <submittedName>
        <fullName evidence="11">Methylamine utilization protein MauG</fullName>
    </submittedName>
</protein>
<comment type="PTM">
    <text evidence="8">Binds 2 heme groups per subunit.</text>
</comment>
<dbReference type="InterPro" id="IPR051395">
    <property type="entry name" value="Cytochrome_c_Peroxidase/MauG"/>
</dbReference>
<evidence type="ECO:0000313" key="12">
    <source>
        <dbReference type="Proteomes" id="UP000253061"/>
    </source>
</evidence>
<keyword evidence="4" id="KW-0732">Signal</keyword>
<dbReference type="GO" id="GO:0009055">
    <property type="term" value="F:electron transfer activity"/>
    <property type="evidence" value="ECO:0007669"/>
    <property type="project" value="InterPro"/>
</dbReference>
<dbReference type="PIRSF" id="PIRSF000294">
    <property type="entry name" value="Cytochrome-c_peroxidase"/>
    <property type="match status" value="1"/>
</dbReference>
<feature type="domain" description="Cytochrome c" evidence="10">
    <location>
        <begin position="209"/>
        <end position="375"/>
    </location>
</feature>
<dbReference type="InterPro" id="IPR036909">
    <property type="entry name" value="Cyt_c-like_dom_sf"/>
</dbReference>
<dbReference type="Gene3D" id="1.10.760.10">
    <property type="entry name" value="Cytochrome c-like domain"/>
    <property type="match status" value="2"/>
</dbReference>
<gene>
    <name evidence="11" type="ORF">TH6_08225</name>
</gene>
<evidence type="ECO:0000256" key="4">
    <source>
        <dbReference type="ARBA" id="ARBA00022729"/>
    </source>
</evidence>
<evidence type="ECO:0000256" key="7">
    <source>
        <dbReference type="ARBA" id="ARBA00023004"/>
    </source>
</evidence>
<dbReference type="InterPro" id="IPR009056">
    <property type="entry name" value="Cyt_c-like_dom"/>
</dbReference>
<feature type="binding site" description="axial binding residue" evidence="9">
    <location>
        <position position="230"/>
    </location>
    <ligand>
        <name>heme c</name>
        <dbReference type="ChEBI" id="CHEBI:61717"/>
        <label>2</label>
    </ligand>
    <ligandPart>
        <name>Fe</name>
        <dbReference type="ChEBI" id="CHEBI:18248"/>
    </ligandPart>
</feature>
<keyword evidence="3 9" id="KW-0479">Metal-binding</keyword>
<dbReference type="InterPro" id="IPR026259">
    <property type="entry name" value="MauG/Cytc_peroxidase"/>
</dbReference>
<reference evidence="11 12" key="1">
    <citation type="submission" date="2014-07" db="EMBL/GenBank/DDBJ databases">
        <title>Draft genome sequence of Thalassospira profundimaris R8-17.</title>
        <authorList>
            <person name="Lai Q."/>
            <person name="Shao Z."/>
        </authorList>
    </citation>
    <scope>NUCLEOTIDE SEQUENCE [LARGE SCALE GENOMIC DNA]</scope>
    <source>
        <strain evidence="11 12">R8-17</strain>
    </source>
</reference>
<organism evidence="11 12">
    <name type="scientific">Thalassospira profundimaris</name>
    <dbReference type="NCBI Taxonomy" id="502049"/>
    <lineage>
        <taxon>Bacteria</taxon>
        <taxon>Pseudomonadati</taxon>
        <taxon>Pseudomonadota</taxon>
        <taxon>Alphaproteobacteria</taxon>
        <taxon>Rhodospirillales</taxon>
        <taxon>Thalassospiraceae</taxon>
        <taxon>Thalassospira</taxon>
    </lineage>
</organism>
<name>A0A367VEV3_9PROT</name>
<evidence type="ECO:0000256" key="5">
    <source>
        <dbReference type="ARBA" id="ARBA00022764"/>
    </source>
</evidence>
<feature type="binding site" description="covalent" evidence="8">
    <location>
        <position position="53"/>
    </location>
    <ligand>
        <name>heme c</name>
        <dbReference type="ChEBI" id="CHEBI:61717"/>
        <label>1</label>
    </ligand>
</feature>
<dbReference type="GO" id="GO:0020037">
    <property type="term" value="F:heme binding"/>
    <property type="evidence" value="ECO:0007669"/>
    <property type="project" value="InterPro"/>
</dbReference>
<feature type="binding site" description="covalent" evidence="8">
    <location>
        <position position="56"/>
    </location>
    <ligand>
        <name>heme c</name>
        <dbReference type="ChEBI" id="CHEBI:61717"/>
        <label>1</label>
    </ligand>
</feature>
<comment type="caution">
    <text evidence="11">The sequence shown here is derived from an EMBL/GenBank/DDBJ whole genome shotgun (WGS) entry which is preliminary data.</text>
</comment>
<feature type="binding site" description="axial binding residue" evidence="9">
    <location>
        <position position="57"/>
    </location>
    <ligand>
        <name>heme c</name>
        <dbReference type="ChEBI" id="CHEBI:61717"/>
        <label>1</label>
    </ligand>
    <ligandPart>
        <name>Fe</name>
        <dbReference type="ChEBI" id="CHEBI:18248"/>
    </ligandPart>
</feature>
<comment type="cofactor">
    <cofactor evidence="8">
        <name>heme</name>
        <dbReference type="ChEBI" id="CHEBI:30413"/>
    </cofactor>
    <text evidence="8">Binds 2 heme groups.</text>
</comment>
<comment type="subcellular location">
    <subcellularLocation>
        <location evidence="1">Periplasm</location>
    </subcellularLocation>
</comment>
<dbReference type="GO" id="GO:0004130">
    <property type="term" value="F:cytochrome-c peroxidase activity"/>
    <property type="evidence" value="ECO:0007669"/>
    <property type="project" value="TreeGrafter"/>
</dbReference>
<dbReference type="Proteomes" id="UP000253061">
    <property type="component" value="Unassembled WGS sequence"/>
</dbReference>
<evidence type="ECO:0000256" key="6">
    <source>
        <dbReference type="ARBA" id="ARBA00023002"/>
    </source>
</evidence>
<evidence type="ECO:0000313" key="11">
    <source>
        <dbReference type="EMBL" id="RCK23021.1"/>
    </source>
</evidence>
<keyword evidence="5" id="KW-0574">Periplasm</keyword>
<dbReference type="AlphaFoldDB" id="A0A367VEV3"/>
<dbReference type="EMBL" id="JPWB01000003">
    <property type="protein sequence ID" value="RCK23021.1"/>
    <property type="molecule type" value="Genomic_DNA"/>
</dbReference>
<evidence type="ECO:0000256" key="9">
    <source>
        <dbReference type="PIRSR" id="PIRSR000294-2"/>
    </source>
</evidence>
<sequence>MLRRLAVDAQNHSAKVSEIAVASAKETPFANLAQLGEALYFDTNLSANRTMSCATCHDPSTAFRDPRIDVADGAFSLGDDGKSLGDRNAPTASYARFSPPFHVRDDGVAVGGQFWDGRAMDLAEQAGGPPLNPIEMGMPDKASVVKRLREDEDYVAGFKALFGDDVWSDSDQAYGAMTKAIAAFEESDQFAPFDSKYDRFLRGEYKMTPQEELGRVLFFSQQFTNCNTCHMLKTSPTAEGETFTNYEFHNIGVPRNVATRDATDKDVGFTDNGLLDNAAIEDPAYRGKYKTPSLRNVAVTGPYMHNGVFADLETVVRFYNKYNSKAEVNQTNPETGKPWGEPEVADTISIKELEQGDALDDKRIDAIVAFLKTLTDARYEPLLADHETASND</sequence>
<evidence type="ECO:0000259" key="10">
    <source>
        <dbReference type="PROSITE" id="PS51007"/>
    </source>
</evidence>
<keyword evidence="2 8" id="KW-0349">Heme</keyword>
<dbReference type="PROSITE" id="PS51007">
    <property type="entry name" value="CYTC"/>
    <property type="match status" value="2"/>
</dbReference>